<feature type="region of interest" description="Disordered" evidence="3">
    <location>
        <begin position="857"/>
        <end position="893"/>
    </location>
</feature>
<feature type="region of interest" description="Disordered" evidence="3">
    <location>
        <begin position="773"/>
        <end position="841"/>
    </location>
</feature>
<keyword evidence="1" id="KW-0862">Zinc</keyword>
<evidence type="ECO:0000256" key="1">
    <source>
        <dbReference type="PROSITE-ProRule" id="PRU00175"/>
    </source>
</evidence>
<sequence>MASSQVEIASSSPFGGVLKEQNSRRERCRESNNARAAAFQKNLKELVRDHLHNRISISADENSQNQSKNVDSWAANEQKSQHNQRNLRFLTNNQSKNNENQDGNSTQSRILDRWAVKQARDMVSTIEKQSQEAELLGAASSTSQKNPPPPPLDESENSRSPPPETSNLGASSLVQIWEARMNRSNSLNSNNLNLVSISSRTSSGLSNVENVVSTSSPSRAETSRGSEIGDCVDERSDTAAQANPENSFPDWETQSDRNAMSEPITARNSDARESERVRIADIIKRLTSGSSDDNDNETGSNVCESPSRERRHAPFSELVEQREQQQQPRGLTQVISSPKIRGRQAFADLLMQLERDRHKELHSLVERQVVSKFAQRGRIQSLLRLRFLQRGMAFREQERERPQSAGSPLNRLSVGSSIMQLREKFGTGIENGVTTQSSTSASVETSSRNSRTEMANTRENQDDSSSTSNRLSEDDRIQEEVSVAGKSNEDGDGGEGSPRTDDRTEMANTRENQDDSSSTSNRLSEDDHIQEEVLVVGKLKEDGDGGEGSLRTDDDAQQGTDSGSSLLESQETAETTAAAAPLNDCDGNEMGEVQDADNHQQENSETRAILNDPNENEMAYEEEQEAGDQDQEQQQLFLHPQETTETEAFVNSWYANELAEAEEPYENHQFFENNNDWITEISRPRSHWENLRQARYQERLSSSTDTDEIRQLIVRKRVSTFLSSDFRDTMDQLMTSRATTQADIDGYHDEEDETTQERMSQLLLSHLQRHLHPATTNQEEEEQTQEIDQVEEEYCDQEEEEDDHYQEEEDEEEDEEEERSSMSHQFHEAGEYCQSSSTLQMPSPSVITTWSFRDIEVGDDSDHPVASSSPPPQPLPSQTYYQDSSSRSPEPANRLSIEMELIYDLRGQMEQLNLEMAELRKSLQSAKMQHSNPQEEVRSVNVMANNSLVGAPKRRTCCICYEMQVDSLLYRCGHMCTCLKCAHELQWSTGKCPICRAPIDDVVRAYMDA</sequence>
<feature type="region of interest" description="Disordered" evidence="3">
    <location>
        <begin position="1"/>
        <end position="33"/>
    </location>
</feature>
<dbReference type="Proteomes" id="UP001168877">
    <property type="component" value="Unassembled WGS sequence"/>
</dbReference>
<reference evidence="5" key="2">
    <citation type="submission" date="2023-06" db="EMBL/GenBank/DDBJ databases">
        <authorList>
            <person name="Swenson N.G."/>
            <person name="Wegrzyn J.L."/>
            <person name="Mcevoy S.L."/>
        </authorList>
    </citation>
    <scope>NUCLEOTIDE SEQUENCE</scope>
    <source>
        <strain evidence="5">NS2018</strain>
        <tissue evidence="5">Leaf</tissue>
    </source>
</reference>
<evidence type="ECO:0000256" key="3">
    <source>
        <dbReference type="SAM" id="MobiDB-lite"/>
    </source>
</evidence>
<feature type="compositionally biased region" description="Polar residues" evidence="3">
    <location>
        <begin position="452"/>
        <end position="470"/>
    </location>
</feature>
<reference evidence="5" key="1">
    <citation type="journal article" date="2022" name="Plant J.">
        <title>Strategies of tolerance reflected in two North American maple genomes.</title>
        <authorList>
            <person name="McEvoy S.L."/>
            <person name="Sezen U.U."/>
            <person name="Trouern-Trend A."/>
            <person name="McMahon S.M."/>
            <person name="Schaberg P.G."/>
            <person name="Yang J."/>
            <person name="Wegrzyn J.L."/>
            <person name="Swenson N.G."/>
        </authorList>
    </citation>
    <scope>NUCLEOTIDE SEQUENCE</scope>
    <source>
        <strain evidence="5">NS2018</strain>
    </source>
</reference>
<feature type="compositionally biased region" description="Basic and acidic residues" evidence="3">
    <location>
        <begin position="596"/>
        <end position="605"/>
    </location>
</feature>
<feature type="compositionally biased region" description="Low complexity" evidence="3">
    <location>
        <begin position="564"/>
        <end position="582"/>
    </location>
</feature>
<accession>A0AA39RTV0</accession>
<feature type="compositionally biased region" description="Basic and acidic residues" evidence="3">
    <location>
        <begin position="269"/>
        <end position="284"/>
    </location>
</feature>
<dbReference type="PROSITE" id="PS50089">
    <property type="entry name" value="ZF_RING_2"/>
    <property type="match status" value="1"/>
</dbReference>
<feature type="region of interest" description="Disordered" evidence="3">
    <location>
        <begin position="57"/>
        <end position="83"/>
    </location>
</feature>
<dbReference type="CDD" id="cd16647">
    <property type="entry name" value="mRING-HC-C3HC5_NEU1"/>
    <property type="match status" value="1"/>
</dbReference>
<feature type="compositionally biased region" description="Polar residues" evidence="3">
    <location>
        <begin position="201"/>
        <end position="225"/>
    </location>
</feature>
<dbReference type="GO" id="GO:0008270">
    <property type="term" value="F:zinc ion binding"/>
    <property type="evidence" value="ECO:0007669"/>
    <property type="project" value="UniProtKB-KW"/>
</dbReference>
<feature type="compositionally biased region" description="Polar residues" evidence="3">
    <location>
        <begin position="506"/>
        <end position="522"/>
    </location>
</feature>
<dbReference type="PANTHER" id="PTHR47820">
    <property type="entry name" value="BNAC05G24000D PROTEIN"/>
    <property type="match status" value="1"/>
</dbReference>
<feature type="compositionally biased region" description="Low complexity" evidence="3">
    <location>
        <begin position="434"/>
        <end position="449"/>
    </location>
</feature>
<feature type="compositionally biased region" description="Polar residues" evidence="3">
    <location>
        <begin position="287"/>
        <end position="304"/>
    </location>
</feature>
<keyword evidence="2" id="KW-0175">Coiled coil</keyword>
<feature type="coiled-coil region" evidence="2">
    <location>
        <begin position="902"/>
        <end position="929"/>
    </location>
</feature>
<evidence type="ECO:0000313" key="6">
    <source>
        <dbReference type="Proteomes" id="UP001168877"/>
    </source>
</evidence>
<gene>
    <name evidence="5" type="ORF">LWI29_037054</name>
</gene>
<proteinExistence type="predicted"/>
<dbReference type="Gene3D" id="3.30.40.10">
    <property type="entry name" value="Zinc/RING finger domain, C3HC4 (zinc finger)"/>
    <property type="match status" value="1"/>
</dbReference>
<feature type="region of interest" description="Disordered" evidence="3">
    <location>
        <begin position="91"/>
        <end position="110"/>
    </location>
</feature>
<feature type="compositionally biased region" description="Basic and acidic residues" evidence="3">
    <location>
        <begin position="21"/>
        <end position="32"/>
    </location>
</feature>
<dbReference type="Pfam" id="PF13920">
    <property type="entry name" value="zf-C3HC4_3"/>
    <property type="match status" value="1"/>
</dbReference>
<feature type="compositionally biased region" description="Polar residues" evidence="3">
    <location>
        <begin position="91"/>
        <end position="109"/>
    </location>
</feature>
<evidence type="ECO:0000313" key="5">
    <source>
        <dbReference type="EMBL" id="KAK0580147.1"/>
    </source>
</evidence>
<dbReference type="InterPro" id="IPR001841">
    <property type="entry name" value="Znf_RING"/>
</dbReference>
<organism evidence="5 6">
    <name type="scientific">Acer saccharum</name>
    <name type="common">Sugar maple</name>
    <dbReference type="NCBI Taxonomy" id="4024"/>
    <lineage>
        <taxon>Eukaryota</taxon>
        <taxon>Viridiplantae</taxon>
        <taxon>Streptophyta</taxon>
        <taxon>Embryophyta</taxon>
        <taxon>Tracheophyta</taxon>
        <taxon>Spermatophyta</taxon>
        <taxon>Magnoliopsida</taxon>
        <taxon>eudicotyledons</taxon>
        <taxon>Gunneridae</taxon>
        <taxon>Pentapetalae</taxon>
        <taxon>rosids</taxon>
        <taxon>malvids</taxon>
        <taxon>Sapindales</taxon>
        <taxon>Sapindaceae</taxon>
        <taxon>Hippocastanoideae</taxon>
        <taxon>Acereae</taxon>
        <taxon>Acer</taxon>
    </lineage>
</organism>
<evidence type="ECO:0000259" key="4">
    <source>
        <dbReference type="PROSITE" id="PS50089"/>
    </source>
</evidence>
<name>A0AA39RTV0_ACESA</name>
<protein>
    <recommendedName>
        <fullName evidence="4">RING-type domain-containing protein</fullName>
    </recommendedName>
</protein>
<feature type="domain" description="RING-type" evidence="4">
    <location>
        <begin position="957"/>
        <end position="996"/>
    </location>
</feature>
<feature type="compositionally biased region" description="Polar residues" evidence="3">
    <location>
        <begin position="879"/>
        <end position="888"/>
    </location>
</feature>
<dbReference type="EMBL" id="JAUESC010000385">
    <property type="protein sequence ID" value="KAK0580147.1"/>
    <property type="molecule type" value="Genomic_DNA"/>
</dbReference>
<feature type="compositionally biased region" description="Acidic residues" evidence="3">
    <location>
        <begin position="778"/>
        <end position="818"/>
    </location>
</feature>
<dbReference type="AlphaFoldDB" id="A0AA39RTV0"/>
<feature type="region of interest" description="Disordered" evidence="3">
    <location>
        <begin position="428"/>
        <end position="613"/>
    </location>
</feature>
<keyword evidence="6" id="KW-1185">Reference proteome</keyword>
<feature type="region of interest" description="Disordered" evidence="3">
    <location>
        <begin position="201"/>
        <end position="313"/>
    </location>
</feature>
<evidence type="ECO:0000256" key="2">
    <source>
        <dbReference type="SAM" id="Coils"/>
    </source>
</evidence>
<feature type="region of interest" description="Disordered" evidence="3">
    <location>
        <begin position="122"/>
        <end position="168"/>
    </location>
</feature>
<keyword evidence="1" id="KW-0479">Metal-binding</keyword>
<dbReference type="SUPFAM" id="SSF57850">
    <property type="entry name" value="RING/U-box"/>
    <property type="match status" value="1"/>
</dbReference>
<dbReference type="PANTHER" id="PTHR47820:SF3">
    <property type="entry name" value="OS07G0499800 PROTEIN"/>
    <property type="match status" value="1"/>
</dbReference>
<feature type="compositionally biased region" description="Polar residues" evidence="3">
    <location>
        <begin position="1"/>
        <end position="13"/>
    </location>
</feature>
<feature type="compositionally biased region" description="Acidic residues" evidence="3">
    <location>
        <begin position="586"/>
        <end position="595"/>
    </location>
</feature>
<keyword evidence="1" id="KW-0863">Zinc-finger</keyword>
<comment type="caution">
    <text evidence="5">The sequence shown here is derived from an EMBL/GenBank/DDBJ whole genome shotgun (WGS) entry which is preliminary data.</text>
</comment>
<feature type="compositionally biased region" description="Basic and acidic residues" evidence="3">
    <location>
        <begin position="819"/>
        <end position="830"/>
    </location>
</feature>
<dbReference type="InterPro" id="IPR013083">
    <property type="entry name" value="Znf_RING/FYVE/PHD"/>
</dbReference>